<dbReference type="EMBL" id="HACG01052188">
    <property type="protein sequence ID" value="CEK99059.1"/>
    <property type="molecule type" value="Transcribed_RNA"/>
</dbReference>
<feature type="non-terminal residue" evidence="2">
    <location>
        <position position="83"/>
    </location>
</feature>
<evidence type="ECO:0000313" key="2">
    <source>
        <dbReference type="EMBL" id="CEK99059.1"/>
    </source>
</evidence>
<organism evidence="2">
    <name type="scientific">Arion vulgaris</name>
    <dbReference type="NCBI Taxonomy" id="1028688"/>
    <lineage>
        <taxon>Eukaryota</taxon>
        <taxon>Metazoa</taxon>
        <taxon>Spiralia</taxon>
        <taxon>Lophotrochozoa</taxon>
        <taxon>Mollusca</taxon>
        <taxon>Gastropoda</taxon>
        <taxon>Heterobranchia</taxon>
        <taxon>Euthyneura</taxon>
        <taxon>Panpulmonata</taxon>
        <taxon>Eupulmonata</taxon>
        <taxon>Stylommatophora</taxon>
        <taxon>Helicina</taxon>
        <taxon>Arionoidea</taxon>
        <taxon>Arionidae</taxon>
        <taxon>Arion</taxon>
    </lineage>
</organism>
<feature type="region of interest" description="Disordered" evidence="1">
    <location>
        <begin position="1"/>
        <end position="83"/>
    </location>
</feature>
<sequence>NKHDSDGTVRKSEFKKRKQSQQTTDVITPPPPPLSPPGSVQSSSPTNHIQPAAVAKPPVAPKPIRSFNHISPQLSRKDDNNSD</sequence>
<feature type="compositionally biased region" description="Low complexity" evidence="1">
    <location>
        <begin position="37"/>
        <end position="57"/>
    </location>
</feature>
<gene>
    <name evidence="2" type="primary">ORF220293</name>
</gene>
<name>A0A0B7C0T0_9EUPU</name>
<evidence type="ECO:0000256" key="1">
    <source>
        <dbReference type="SAM" id="MobiDB-lite"/>
    </source>
</evidence>
<feature type="non-terminal residue" evidence="2">
    <location>
        <position position="1"/>
    </location>
</feature>
<reference evidence="2" key="1">
    <citation type="submission" date="2014-12" db="EMBL/GenBank/DDBJ databases">
        <title>Insight into the proteome of Arion vulgaris.</title>
        <authorList>
            <person name="Aradska J."/>
            <person name="Bulat T."/>
            <person name="Smidak R."/>
            <person name="Sarate P."/>
            <person name="Gangsoo J."/>
            <person name="Sialana F."/>
            <person name="Bilban M."/>
            <person name="Lubec G."/>
        </authorList>
    </citation>
    <scope>NUCLEOTIDE SEQUENCE</scope>
    <source>
        <tissue evidence="2">Skin</tissue>
    </source>
</reference>
<accession>A0A0B7C0T0</accession>
<protein>
    <submittedName>
        <fullName evidence="2">Uncharacterized protein</fullName>
    </submittedName>
</protein>
<proteinExistence type="predicted"/>
<feature type="compositionally biased region" description="Basic and acidic residues" evidence="1">
    <location>
        <begin position="1"/>
        <end position="12"/>
    </location>
</feature>
<dbReference type="AlphaFoldDB" id="A0A0B7C0T0"/>